<dbReference type="Gene3D" id="1.10.1200.10">
    <property type="entry name" value="ACP-like"/>
    <property type="match status" value="1"/>
</dbReference>
<dbReference type="PANTHER" id="PTHR22754">
    <property type="entry name" value="DISCO-INTERACTING PROTEIN 2 DIP2 -RELATED"/>
    <property type="match status" value="1"/>
</dbReference>
<dbReference type="CDD" id="cd05931">
    <property type="entry name" value="FAAL"/>
    <property type="match status" value="1"/>
</dbReference>
<comment type="similarity">
    <text evidence="1">Belongs to the ATP-dependent AMP-binding enzyme family.</text>
</comment>
<evidence type="ECO:0000256" key="9">
    <source>
        <dbReference type="ARBA" id="ARBA00023002"/>
    </source>
</evidence>
<dbReference type="GO" id="GO:0071766">
    <property type="term" value="P:Actinobacterium-type cell wall biogenesis"/>
    <property type="evidence" value="ECO:0007669"/>
    <property type="project" value="UniProtKB-ARBA"/>
</dbReference>
<dbReference type="InterPro" id="IPR025110">
    <property type="entry name" value="AMP-bd_C"/>
</dbReference>
<dbReference type="Gene3D" id="3.40.50.12780">
    <property type="entry name" value="N-terminal domain of ligase-like"/>
    <property type="match status" value="1"/>
</dbReference>
<keyword evidence="13" id="KW-1133">Transmembrane helix</keyword>
<dbReference type="GO" id="GO:0005506">
    <property type="term" value="F:iron ion binding"/>
    <property type="evidence" value="ECO:0007669"/>
    <property type="project" value="InterPro"/>
</dbReference>
<keyword evidence="4" id="KW-0597">Phosphoprotein</keyword>
<dbReference type="Gene3D" id="3.30.300.30">
    <property type="match status" value="1"/>
</dbReference>
<evidence type="ECO:0000256" key="7">
    <source>
        <dbReference type="ARBA" id="ARBA00022723"/>
    </source>
</evidence>
<comment type="caution">
    <text evidence="15">The sequence shown here is derived from an EMBL/GenBank/DDBJ whole genome shotgun (WGS) entry which is preliminary data.</text>
</comment>
<dbReference type="InterPro" id="IPR009081">
    <property type="entry name" value="PP-bd_ACP"/>
</dbReference>
<keyword evidence="13" id="KW-0472">Membrane</keyword>
<dbReference type="InterPro" id="IPR017972">
    <property type="entry name" value="Cyt_P450_CS"/>
</dbReference>
<dbReference type="GO" id="GO:0070566">
    <property type="term" value="F:adenylyltransferase activity"/>
    <property type="evidence" value="ECO:0007669"/>
    <property type="project" value="TreeGrafter"/>
</dbReference>
<evidence type="ECO:0000256" key="13">
    <source>
        <dbReference type="SAM" id="Phobius"/>
    </source>
</evidence>
<dbReference type="InterPro" id="IPR040097">
    <property type="entry name" value="FAAL/FAAC"/>
</dbReference>
<dbReference type="InterPro" id="IPR045851">
    <property type="entry name" value="AMP-bd_C_sf"/>
</dbReference>
<dbReference type="InterPro" id="IPR001031">
    <property type="entry name" value="Thioesterase"/>
</dbReference>
<dbReference type="InterPro" id="IPR000873">
    <property type="entry name" value="AMP-dep_synth/lig_dom"/>
</dbReference>
<evidence type="ECO:0000256" key="5">
    <source>
        <dbReference type="ARBA" id="ARBA00022598"/>
    </source>
</evidence>
<keyword evidence="5" id="KW-0436">Ligase</keyword>
<keyword evidence="6" id="KW-0349">Heme</keyword>
<evidence type="ECO:0000256" key="2">
    <source>
        <dbReference type="ARBA" id="ARBA00010617"/>
    </source>
</evidence>
<keyword evidence="9" id="KW-0560">Oxidoreductase</keyword>
<dbReference type="GO" id="GO:0005886">
    <property type="term" value="C:plasma membrane"/>
    <property type="evidence" value="ECO:0007669"/>
    <property type="project" value="TreeGrafter"/>
</dbReference>
<feature type="transmembrane region" description="Helical" evidence="13">
    <location>
        <begin position="69"/>
        <end position="91"/>
    </location>
</feature>
<dbReference type="SUPFAM" id="SSF47336">
    <property type="entry name" value="ACP-like"/>
    <property type="match status" value="1"/>
</dbReference>
<keyword evidence="8" id="KW-0276">Fatty acid metabolism</keyword>
<accession>A0A7X2RQV3</accession>
<organism evidence="15 16">
    <name type="scientific">Pseudomonas karstica</name>
    <dbReference type="NCBI Taxonomy" id="1055468"/>
    <lineage>
        <taxon>Bacteria</taxon>
        <taxon>Pseudomonadati</taxon>
        <taxon>Pseudomonadota</taxon>
        <taxon>Gammaproteobacteria</taxon>
        <taxon>Pseudomonadales</taxon>
        <taxon>Pseudomonadaceae</taxon>
        <taxon>Pseudomonas</taxon>
    </lineage>
</organism>
<feature type="domain" description="Carrier" evidence="14">
    <location>
        <begin position="611"/>
        <end position="692"/>
    </location>
</feature>
<dbReference type="EMBL" id="WLYI01000003">
    <property type="protein sequence ID" value="MTD18247.1"/>
    <property type="molecule type" value="Genomic_DNA"/>
</dbReference>
<comment type="similarity">
    <text evidence="2">Belongs to the cytochrome P450 family.</text>
</comment>
<evidence type="ECO:0000256" key="11">
    <source>
        <dbReference type="ARBA" id="ARBA00023033"/>
    </source>
</evidence>
<dbReference type="InterPro" id="IPR002397">
    <property type="entry name" value="Cyt_P450_B"/>
</dbReference>
<evidence type="ECO:0000256" key="6">
    <source>
        <dbReference type="ARBA" id="ARBA00022617"/>
    </source>
</evidence>
<keyword evidence="11" id="KW-0503">Monooxygenase</keyword>
<dbReference type="InterPro" id="IPR020806">
    <property type="entry name" value="PKS_PP-bd"/>
</dbReference>
<dbReference type="Gene3D" id="1.10.630.10">
    <property type="entry name" value="Cytochrome P450"/>
    <property type="match status" value="1"/>
</dbReference>
<evidence type="ECO:0000256" key="8">
    <source>
        <dbReference type="ARBA" id="ARBA00022832"/>
    </source>
</evidence>
<evidence type="ECO:0000259" key="14">
    <source>
        <dbReference type="PROSITE" id="PS50075"/>
    </source>
</evidence>
<dbReference type="FunFam" id="1.10.630.10:FF:000018">
    <property type="entry name" value="Cytochrome P450 monooxygenase"/>
    <property type="match status" value="1"/>
</dbReference>
<dbReference type="OrthoDB" id="4258484at2"/>
<dbReference type="Gene3D" id="3.40.50.1820">
    <property type="entry name" value="alpha/beta hydrolase"/>
    <property type="match status" value="1"/>
</dbReference>
<keyword evidence="16" id="KW-1185">Reference proteome</keyword>
<evidence type="ECO:0000256" key="4">
    <source>
        <dbReference type="ARBA" id="ARBA00022553"/>
    </source>
</evidence>
<evidence type="ECO:0000256" key="10">
    <source>
        <dbReference type="ARBA" id="ARBA00023004"/>
    </source>
</evidence>
<proteinExistence type="inferred from homology"/>
<dbReference type="PRINTS" id="PR00359">
    <property type="entry name" value="BP450"/>
</dbReference>
<dbReference type="PROSITE" id="PS00455">
    <property type="entry name" value="AMP_BINDING"/>
    <property type="match status" value="1"/>
</dbReference>
<dbReference type="FunFam" id="3.40.50.12780:FF:000013">
    <property type="entry name" value="Long-chain-fatty-acid--AMP ligase FadD32"/>
    <property type="match status" value="1"/>
</dbReference>
<dbReference type="SMART" id="SM00823">
    <property type="entry name" value="PKS_PP"/>
    <property type="match status" value="1"/>
</dbReference>
<dbReference type="GO" id="GO:0020037">
    <property type="term" value="F:heme binding"/>
    <property type="evidence" value="ECO:0007669"/>
    <property type="project" value="InterPro"/>
</dbReference>
<dbReference type="InterPro" id="IPR020845">
    <property type="entry name" value="AMP-binding_CS"/>
</dbReference>
<evidence type="ECO:0000313" key="16">
    <source>
        <dbReference type="Proteomes" id="UP000431485"/>
    </source>
</evidence>
<dbReference type="Pfam" id="PF00501">
    <property type="entry name" value="AMP-binding"/>
    <property type="match status" value="1"/>
</dbReference>
<dbReference type="InterPro" id="IPR001128">
    <property type="entry name" value="Cyt_P450"/>
</dbReference>
<protein>
    <submittedName>
        <fullName evidence="15">Cytochrome P450</fullName>
    </submittedName>
</protein>
<dbReference type="PANTHER" id="PTHR22754:SF32">
    <property type="entry name" value="DISCO-INTERACTING PROTEIN 2"/>
    <property type="match status" value="1"/>
</dbReference>
<dbReference type="CDD" id="cd20625">
    <property type="entry name" value="CYP164-like"/>
    <property type="match status" value="1"/>
</dbReference>
<dbReference type="GO" id="GO:0016874">
    <property type="term" value="F:ligase activity"/>
    <property type="evidence" value="ECO:0007669"/>
    <property type="project" value="UniProtKB-KW"/>
</dbReference>
<dbReference type="InterPro" id="IPR036736">
    <property type="entry name" value="ACP-like_sf"/>
</dbReference>
<dbReference type="SUPFAM" id="SSF53474">
    <property type="entry name" value="alpha/beta-Hydrolases"/>
    <property type="match status" value="1"/>
</dbReference>
<sequence>MDDLDTLFDSMTLVACLQKRAAESPDDEVFTFLDSNGDSVARLSYLQLHDQACAIAAALQTHGPEGQRVLLLFEPGLAFITAFYGCLYAGAVAVPVYPPDPLRFERTLPRLLTIVADSTAVVLLTSASILAQARHLVRFAPDLAKLQWIAVEEIIESGQANVRPLPTMAATDIALIQYTSGSTSAPKGVVVSHQNLLINARMMQRVANQDRDRVIALWLPVYHDLGLMTGVILPVVIGARALLMSPLDFLKRPVLWLSVIDRYKATDTAGPNFALDLCVQKISHNDYQDWDLSSLKVCLVGAEPVRYASVERFLHQFEAVGLSRQCIFPGYGLAEATVGVSFGPVGSPWQTTFVDVDELARNRVIEVDSTHPKASPLVACGMPLEAVTLAIVNPQTCEQAGADEVGEVWMIGPQVALGYWQLEADSARTFKARICQGDNRDWLRTGDLGFIKDQQLYITGRIKDLLIIRGKNYYPQDIENILELSHPRVRKGAVIVFSVTQDATESLVIAAEVDLRLLSTPLQKQRAFDEITKAMVKAVSTHHGLPVHNVALLKIRTIDKTSSGKLARQSCKQRYLEQRLEVEFVWQKVGGSASEHAVLPQMPGKKVSATMSFPERRHTLINYIESELVSLASLTQTTDPASLHFDELGLDSVQTMELMGRIERHLQVEIPVSKLFGARSVEEVADVLLQLVVSDEVSPDQGQSSVGKVNASAVRLTQALTLQALSLPAPIFCVGGLGGMVHYLLPLSNALAHAKPLIVFQAVGIDGAESPLGSVEEMAQRYLQEMKAIQPCGPYVLAGHSFGGLVVYEMAQRLIEQGEQVEHLLLLDTTLIKNNDLCSNREADASERTMAMYELAGMLRRLSGKSCDKDWREQLIALNLDEQASKLHEELGNSGAIAPGSVIDNIIETYLVSFSAMERYLPLPYAGPITLFRAHDGFPEGSFHPLRKTGTHFGEPTLGWQGLCPALHVSVVQGDHFTIALASNTTELASAMLCTLNESTRLDVDLHQLIPARSALTNRRAIDVSRQGVIFDQYHPELFNNPHPIFRQLREHAPIYRDTASSWWVTRYTDVSAGLRDKRFSVDTRNVLQPGQVSSSGASPVLGDAWLRQQETLPVSKIYNNFMVLVDPPRHQHLRQFFSPLFEQATIKRWRADIDREVDVLITNMRLRHEPDIVRDLALPLPIRVISQMLGMPQQDTFVLQSWANDLVRGGDPVLADVAERINTSGQDFMQYMVDHLDRRRRSPAKNDLLSFLFERYKGQTLSNDELAANFILLFTAAFETTASVISNSVLALLRNPSQLQLLREHPELMESAVEELLRYEGAFRLVMRTALEDVEMGNALIQRGDQVFFVVLAANRDPQVFADPDRLDVTRDAKRHVAFGHGIHYCLGAPLARFEIQSAISALIRHDFALVPGAIEWKESIMFRSMERLPIVFR</sequence>
<dbReference type="SUPFAM" id="SSF56801">
    <property type="entry name" value="Acetyl-CoA synthetase-like"/>
    <property type="match status" value="1"/>
</dbReference>
<dbReference type="GO" id="GO:0016705">
    <property type="term" value="F:oxidoreductase activity, acting on paired donors, with incorporation or reduction of molecular oxygen"/>
    <property type="evidence" value="ECO:0007669"/>
    <property type="project" value="InterPro"/>
</dbReference>
<name>A0A7X2RQV3_9PSED</name>
<dbReference type="GO" id="GO:0004497">
    <property type="term" value="F:monooxygenase activity"/>
    <property type="evidence" value="ECO:0007669"/>
    <property type="project" value="UniProtKB-KW"/>
</dbReference>
<dbReference type="RefSeq" id="WP_154741995.1">
    <property type="nucleotide sequence ID" value="NZ_JBHSTG010000046.1"/>
</dbReference>
<dbReference type="InterPro" id="IPR036396">
    <property type="entry name" value="Cyt_P450_sf"/>
</dbReference>
<dbReference type="PROSITE" id="PS50075">
    <property type="entry name" value="CARRIER"/>
    <property type="match status" value="1"/>
</dbReference>
<dbReference type="SUPFAM" id="SSF48264">
    <property type="entry name" value="Cytochrome P450"/>
    <property type="match status" value="1"/>
</dbReference>
<dbReference type="GO" id="GO:0031177">
    <property type="term" value="F:phosphopantetheine binding"/>
    <property type="evidence" value="ECO:0007669"/>
    <property type="project" value="InterPro"/>
</dbReference>
<feature type="transmembrane region" description="Helical" evidence="13">
    <location>
        <begin position="111"/>
        <end position="131"/>
    </location>
</feature>
<evidence type="ECO:0000313" key="15">
    <source>
        <dbReference type="EMBL" id="MTD18247.1"/>
    </source>
</evidence>
<dbReference type="InterPro" id="IPR029058">
    <property type="entry name" value="AB_hydrolase_fold"/>
</dbReference>
<dbReference type="PROSITE" id="PS00086">
    <property type="entry name" value="CYTOCHROME_P450"/>
    <property type="match status" value="1"/>
</dbReference>
<evidence type="ECO:0000256" key="1">
    <source>
        <dbReference type="ARBA" id="ARBA00006432"/>
    </source>
</evidence>
<dbReference type="InterPro" id="IPR042099">
    <property type="entry name" value="ANL_N_sf"/>
</dbReference>
<keyword evidence="13" id="KW-0812">Transmembrane</keyword>
<dbReference type="GO" id="GO:0006633">
    <property type="term" value="P:fatty acid biosynthetic process"/>
    <property type="evidence" value="ECO:0007669"/>
    <property type="project" value="TreeGrafter"/>
</dbReference>
<dbReference type="Proteomes" id="UP000431485">
    <property type="component" value="Unassembled WGS sequence"/>
</dbReference>
<feature type="transmembrane region" description="Helical" evidence="13">
    <location>
        <begin position="221"/>
        <end position="243"/>
    </location>
</feature>
<keyword evidence="3" id="KW-0596">Phosphopantetheine</keyword>
<keyword evidence="12" id="KW-0443">Lipid metabolism</keyword>
<dbReference type="Pfam" id="PF00067">
    <property type="entry name" value="p450"/>
    <property type="match status" value="1"/>
</dbReference>
<keyword evidence="10" id="KW-0408">Iron</keyword>
<dbReference type="Pfam" id="PF00550">
    <property type="entry name" value="PP-binding"/>
    <property type="match status" value="1"/>
</dbReference>
<dbReference type="Pfam" id="PF00975">
    <property type="entry name" value="Thioesterase"/>
    <property type="match status" value="1"/>
</dbReference>
<gene>
    <name evidence="15" type="ORF">GIR22_03700</name>
</gene>
<keyword evidence="7" id="KW-0479">Metal-binding</keyword>
<evidence type="ECO:0000256" key="3">
    <source>
        <dbReference type="ARBA" id="ARBA00022450"/>
    </source>
</evidence>
<dbReference type="Pfam" id="PF23024">
    <property type="entry name" value="AMP-dom_DIP2-like"/>
    <property type="match status" value="1"/>
</dbReference>
<evidence type="ECO:0000256" key="12">
    <source>
        <dbReference type="ARBA" id="ARBA00023098"/>
    </source>
</evidence>
<reference evidence="15 16" key="1">
    <citation type="submission" date="2019-11" db="EMBL/GenBank/DDBJ databases">
        <title>Pseudmonas karstica sp. nov. and Pseudomonas spelaei sp. nov. from caves.</title>
        <authorList>
            <person name="Zeman M."/>
        </authorList>
    </citation>
    <scope>NUCLEOTIDE SEQUENCE [LARGE SCALE GENOMIC DNA]</scope>
    <source>
        <strain evidence="15 16">CCM 7891</strain>
    </source>
</reference>